<evidence type="ECO:0000313" key="2">
    <source>
        <dbReference type="Proteomes" id="UP001283361"/>
    </source>
</evidence>
<dbReference type="Proteomes" id="UP001283361">
    <property type="component" value="Unassembled WGS sequence"/>
</dbReference>
<dbReference type="EMBL" id="JAWDGP010005274">
    <property type="protein sequence ID" value="KAK3758339.1"/>
    <property type="molecule type" value="Genomic_DNA"/>
</dbReference>
<keyword evidence="2" id="KW-1185">Reference proteome</keyword>
<evidence type="ECO:0000313" key="1">
    <source>
        <dbReference type="EMBL" id="KAK3758339.1"/>
    </source>
</evidence>
<dbReference type="AlphaFoldDB" id="A0AAE1D5Q1"/>
<comment type="caution">
    <text evidence="1">The sequence shown here is derived from an EMBL/GenBank/DDBJ whole genome shotgun (WGS) entry which is preliminary data.</text>
</comment>
<proteinExistence type="predicted"/>
<sequence>MNDSDLLTLGGVYEVRNQLKRSPAQISVVPPIFAVAKFLKSQAFSDPKPQIGIEPKISRLVLEISKALNIGVSATDSSSSLARNNVKYGKVEINFLRRNLRFSNNKTRNMDNLLKYSRNQRVEQIKTKFRDNAQQYIRIVMT</sequence>
<accession>A0AAE1D5Q1</accession>
<protein>
    <submittedName>
        <fullName evidence="1">Uncharacterized protein</fullName>
    </submittedName>
</protein>
<organism evidence="1 2">
    <name type="scientific">Elysia crispata</name>
    <name type="common">lettuce slug</name>
    <dbReference type="NCBI Taxonomy" id="231223"/>
    <lineage>
        <taxon>Eukaryota</taxon>
        <taxon>Metazoa</taxon>
        <taxon>Spiralia</taxon>
        <taxon>Lophotrochozoa</taxon>
        <taxon>Mollusca</taxon>
        <taxon>Gastropoda</taxon>
        <taxon>Heterobranchia</taxon>
        <taxon>Euthyneura</taxon>
        <taxon>Panpulmonata</taxon>
        <taxon>Sacoglossa</taxon>
        <taxon>Placobranchoidea</taxon>
        <taxon>Plakobranchidae</taxon>
        <taxon>Elysia</taxon>
    </lineage>
</organism>
<reference evidence="1" key="1">
    <citation type="journal article" date="2023" name="G3 (Bethesda)">
        <title>A reference genome for the long-term kleptoplast-retaining sea slug Elysia crispata morphotype clarki.</title>
        <authorList>
            <person name="Eastman K.E."/>
            <person name="Pendleton A.L."/>
            <person name="Shaikh M.A."/>
            <person name="Suttiyut T."/>
            <person name="Ogas R."/>
            <person name="Tomko P."/>
            <person name="Gavelis G."/>
            <person name="Widhalm J.R."/>
            <person name="Wisecaver J.H."/>
        </authorList>
    </citation>
    <scope>NUCLEOTIDE SEQUENCE</scope>
    <source>
        <strain evidence="1">ECLA1</strain>
    </source>
</reference>
<name>A0AAE1D5Q1_9GAST</name>
<gene>
    <name evidence="1" type="ORF">RRG08_004160</name>
</gene>